<organism evidence="13 14">
    <name type="scientific">Brevundimonas intermedia</name>
    <dbReference type="NCBI Taxonomy" id="74315"/>
    <lineage>
        <taxon>Bacteria</taxon>
        <taxon>Pseudomonadati</taxon>
        <taxon>Pseudomonadota</taxon>
        <taxon>Alphaproteobacteria</taxon>
        <taxon>Caulobacterales</taxon>
        <taxon>Caulobacteraceae</taxon>
        <taxon>Brevundimonas</taxon>
    </lineage>
</organism>
<reference evidence="13" key="2">
    <citation type="submission" date="2023-01" db="EMBL/GenBank/DDBJ databases">
        <authorList>
            <person name="Sun Q."/>
            <person name="Evtushenko L."/>
        </authorList>
    </citation>
    <scope>NUCLEOTIDE SEQUENCE</scope>
    <source>
        <strain evidence="13">VKM B-1499</strain>
    </source>
</reference>
<comment type="subcellular location">
    <subcellularLocation>
        <location evidence="1 8">Cell outer membrane</location>
        <topology evidence="1 8">Multi-pass membrane protein</topology>
    </subcellularLocation>
</comment>
<dbReference type="InterPro" id="IPR041700">
    <property type="entry name" value="OMP_b-brl_3"/>
</dbReference>
<evidence type="ECO:0000256" key="6">
    <source>
        <dbReference type="ARBA" id="ARBA00023136"/>
    </source>
</evidence>
<evidence type="ECO:0000313" key="14">
    <source>
        <dbReference type="Proteomes" id="UP001143509"/>
    </source>
</evidence>
<keyword evidence="14" id="KW-1185">Reference proteome</keyword>
<keyword evidence="4 8" id="KW-0812">Transmembrane</keyword>
<feature type="compositionally biased region" description="Low complexity" evidence="9">
    <location>
        <begin position="22"/>
        <end position="75"/>
    </location>
</feature>
<evidence type="ECO:0000259" key="11">
    <source>
        <dbReference type="Pfam" id="PF07715"/>
    </source>
</evidence>
<feature type="signal peptide" evidence="10">
    <location>
        <begin position="1"/>
        <end position="23"/>
    </location>
</feature>
<dbReference type="PANTHER" id="PTHR30069">
    <property type="entry name" value="TONB-DEPENDENT OUTER MEMBRANE RECEPTOR"/>
    <property type="match status" value="1"/>
</dbReference>
<evidence type="ECO:0000256" key="8">
    <source>
        <dbReference type="PROSITE-ProRule" id="PRU01360"/>
    </source>
</evidence>
<evidence type="ECO:0000259" key="12">
    <source>
        <dbReference type="Pfam" id="PF14905"/>
    </source>
</evidence>
<evidence type="ECO:0000256" key="7">
    <source>
        <dbReference type="ARBA" id="ARBA00023237"/>
    </source>
</evidence>
<dbReference type="InterPro" id="IPR037066">
    <property type="entry name" value="Plug_dom_sf"/>
</dbReference>
<keyword evidence="2 8" id="KW-0813">Transport</keyword>
<reference evidence="13" key="1">
    <citation type="journal article" date="2014" name="Int. J. Syst. Evol. Microbiol.">
        <title>Complete genome of a new Firmicutes species belonging to the dominant human colonic microbiota ('Ruminococcus bicirculans') reveals two chromosomes and a selective capacity to utilize plant glucans.</title>
        <authorList>
            <consortium name="NISC Comparative Sequencing Program"/>
            <person name="Wegmann U."/>
            <person name="Louis P."/>
            <person name="Goesmann A."/>
            <person name="Henrissat B."/>
            <person name="Duncan S.H."/>
            <person name="Flint H.J."/>
        </authorList>
    </citation>
    <scope>NUCLEOTIDE SEQUENCE</scope>
    <source>
        <strain evidence="13">VKM B-1499</strain>
    </source>
</reference>
<evidence type="ECO:0000256" key="2">
    <source>
        <dbReference type="ARBA" id="ARBA00022448"/>
    </source>
</evidence>
<evidence type="ECO:0000256" key="4">
    <source>
        <dbReference type="ARBA" id="ARBA00022692"/>
    </source>
</evidence>
<keyword evidence="6 8" id="KW-0472">Membrane</keyword>
<evidence type="ECO:0000256" key="9">
    <source>
        <dbReference type="SAM" id="MobiDB-lite"/>
    </source>
</evidence>
<evidence type="ECO:0000256" key="10">
    <source>
        <dbReference type="SAM" id="SignalP"/>
    </source>
</evidence>
<name>A0ABQ5T8H9_9CAUL</name>
<feature type="region of interest" description="Disordered" evidence="9">
    <location>
        <begin position="22"/>
        <end position="81"/>
    </location>
</feature>
<evidence type="ECO:0000313" key="13">
    <source>
        <dbReference type="EMBL" id="GLK49089.1"/>
    </source>
</evidence>
<dbReference type="Gene3D" id="2.40.170.20">
    <property type="entry name" value="TonB-dependent receptor, beta-barrel domain"/>
    <property type="match status" value="1"/>
</dbReference>
<dbReference type="EMBL" id="BSFD01000006">
    <property type="protein sequence ID" value="GLK49089.1"/>
    <property type="molecule type" value="Genomic_DNA"/>
</dbReference>
<evidence type="ECO:0000256" key="3">
    <source>
        <dbReference type="ARBA" id="ARBA00022452"/>
    </source>
</evidence>
<gene>
    <name evidence="13" type="ORF">GCM10017620_20620</name>
</gene>
<dbReference type="InterPro" id="IPR012910">
    <property type="entry name" value="Plug_dom"/>
</dbReference>
<dbReference type="SUPFAM" id="SSF56935">
    <property type="entry name" value="Porins"/>
    <property type="match status" value="1"/>
</dbReference>
<dbReference type="InterPro" id="IPR039426">
    <property type="entry name" value="TonB-dep_rcpt-like"/>
</dbReference>
<protein>
    <submittedName>
        <fullName evidence="13">TonB-dependent receptor</fullName>
    </submittedName>
</protein>
<feature type="domain" description="TonB-dependent receptor plug" evidence="11">
    <location>
        <begin position="94"/>
        <end position="186"/>
    </location>
</feature>
<dbReference type="PANTHER" id="PTHR30069:SF29">
    <property type="entry name" value="HEMOGLOBIN AND HEMOGLOBIN-HAPTOGLOBIN-BINDING PROTEIN 1-RELATED"/>
    <property type="match status" value="1"/>
</dbReference>
<keyword evidence="5 10" id="KW-0732">Signal</keyword>
<dbReference type="RefSeq" id="WP_271165293.1">
    <property type="nucleotide sequence ID" value="NZ_BSFD01000006.1"/>
</dbReference>
<dbReference type="Proteomes" id="UP001143509">
    <property type="component" value="Unassembled WGS sequence"/>
</dbReference>
<accession>A0ABQ5T8H9</accession>
<feature type="domain" description="Outer membrane protein beta-barrel" evidence="12">
    <location>
        <begin position="347"/>
        <end position="748"/>
    </location>
</feature>
<keyword evidence="13" id="KW-0675">Receptor</keyword>
<evidence type="ECO:0000256" key="1">
    <source>
        <dbReference type="ARBA" id="ARBA00004571"/>
    </source>
</evidence>
<sequence length="769" mass="83050">MKSFKFALMLGVAVSGVAGGAWAQSAGAPPAPATTGPSTPAQSGAQSSSGQPATQPSATQQPAAQPAPAQEAPATVGDVTVTGRADQVRTSIDSVSYSLANDLQATTGSLADALRNVPSVDVDPEGNVSLRGDSNVTILVDGRPSGILTGPGRGQALIQLPASQYARIEVMTNPSAAYSPEGSGGVINLITKPTAPKPGTQTTGSVRVNIGDNGRWNAGLSGSWQKDRLTLSGDASYRSDPTELSFNRVRQQFDPTTGALIATTTVDQPIESEQNGLIGRFTAEYKLDDKTQVTGELRGVAFDGTGSTSSLYETRNAAGAVTSAYRRDGSSDFDFTNWGATARVLRRFTGDGHEWSNELRYDSNGNESDGQARSIFLTPAGADLYERTRNLVDQVTWGFTSAYTRPMSDGGKLRLGYELNIQQPEQEAEFLRGPSEAALAPAPGLNNRFEAEQTVHALYTTYERPLGDKLSAQLGLRLEQAEVEIKDLTGGASASQDYFRTYPTAHLQYQLSETQTLRASYSRRIQRPQPAQLNPLVTYQDPLNVRSGNPDLEPQETDSFEAMWQLRKGQSFYQATAYLRNTDKAFTDVTTDIGGDVFLTRPENLGSRQDLGVEATANGRLLSTLRYSAGVNVFRQEIEAGAVVGGDDREATLASGRISLNWQPTAKDFLQVSSFWQGDSLLAQGRREAGGMINLGYRRKLSEQLSFNFTARDLFNTFNTTTIFETPQFREQADQDIKLRAFYIGLTWNFGGPRRQPEQFDFSTGPTGG</sequence>
<keyword evidence="7 8" id="KW-0998">Cell outer membrane</keyword>
<dbReference type="PROSITE" id="PS52016">
    <property type="entry name" value="TONB_DEPENDENT_REC_3"/>
    <property type="match status" value="1"/>
</dbReference>
<comment type="similarity">
    <text evidence="8">Belongs to the TonB-dependent receptor family.</text>
</comment>
<dbReference type="Gene3D" id="2.170.130.10">
    <property type="entry name" value="TonB-dependent receptor, plug domain"/>
    <property type="match status" value="1"/>
</dbReference>
<dbReference type="Pfam" id="PF14905">
    <property type="entry name" value="OMP_b-brl_3"/>
    <property type="match status" value="1"/>
</dbReference>
<proteinExistence type="inferred from homology"/>
<dbReference type="InterPro" id="IPR036942">
    <property type="entry name" value="Beta-barrel_TonB_sf"/>
</dbReference>
<comment type="caution">
    <text evidence="13">The sequence shown here is derived from an EMBL/GenBank/DDBJ whole genome shotgun (WGS) entry which is preliminary data.</text>
</comment>
<evidence type="ECO:0000256" key="5">
    <source>
        <dbReference type="ARBA" id="ARBA00022729"/>
    </source>
</evidence>
<dbReference type="Pfam" id="PF07715">
    <property type="entry name" value="Plug"/>
    <property type="match status" value="1"/>
</dbReference>
<feature type="chain" id="PRO_5046259905" evidence="10">
    <location>
        <begin position="24"/>
        <end position="769"/>
    </location>
</feature>
<keyword evidence="3 8" id="KW-1134">Transmembrane beta strand</keyword>